<gene>
    <name evidence="1" type="ORF">RF11_01911</name>
</gene>
<organism evidence="1 2">
    <name type="scientific">Thelohanellus kitauei</name>
    <name type="common">Myxosporean</name>
    <dbReference type="NCBI Taxonomy" id="669202"/>
    <lineage>
        <taxon>Eukaryota</taxon>
        <taxon>Metazoa</taxon>
        <taxon>Cnidaria</taxon>
        <taxon>Myxozoa</taxon>
        <taxon>Myxosporea</taxon>
        <taxon>Bivalvulida</taxon>
        <taxon>Platysporina</taxon>
        <taxon>Myxobolidae</taxon>
        <taxon>Thelohanellus</taxon>
    </lineage>
</organism>
<dbReference type="EMBL" id="JWZT01003493">
    <property type="protein sequence ID" value="KII66645.1"/>
    <property type="molecule type" value="Genomic_DNA"/>
</dbReference>
<sequence>MSDLNFKYFDSDLDFDEWLDDCEIIATANPWDKKRRQMKSGDTLEFIRKVGICDIGPMMISQRLCSLSHAPLKKKTSREGKATRDTILMTQKVNYLKNLTGSLKISIVLSLENEVGTTSSSPNVTLDET</sequence>
<name>A0A0C2MQT0_THEKT</name>
<accession>A0A0C2MQT0</accession>
<comment type="caution">
    <text evidence="1">The sequence shown here is derived from an EMBL/GenBank/DDBJ whole genome shotgun (WGS) entry which is preliminary data.</text>
</comment>
<protein>
    <submittedName>
        <fullName evidence="1">Uncharacterized protein</fullName>
    </submittedName>
</protein>
<proteinExistence type="predicted"/>
<evidence type="ECO:0000313" key="2">
    <source>
        <dbReference type="Proteomes" id="UP000031668"/>
    </source>
</evidence>
<reference evidence="1 2" key="1">
    <citation type="journal article" date="2014" name="Genome Biol. Evol.">
        <title>The genome of the myxosporean Thelohanellus kitauei shows adaptations to nutrient acquisition within its fish host.</title>
        <authorList>
            <person name="Yang Y."/>
            <person name="Xiong J."/>
            <person name="Zhou Z."/>
            <person name="Huo F."/>
            <person name="Miao W."/>
            <person name="Ran C."/>
            <person name="Liu Y."/>
            <person name="Zhang J."/>
            <person name="Feng J."/>
            <person name="Wang M."/>
            <person name="Wang M."/>
            <person name="Wang L."/>
            <person name="Yao B."/>
        </authorList>
    </citation>
    <scope>NUCLEOTIDE SEQUENCE [LARGE SCALE GENOMIC DNA]</scope>
    <source>
        <strain evidence="1">Wuqing</strain>
    </source>
</reference>
<dbReference type="AlphaFoldDB" id="A0A0C2MQT0"/>
<dbReference type="Proteomes" id="UP000031668">
    <property type="component" value="Unassembled WGS sequence"/>
</dbReference>
<evidence type="ECO:0000313" key="1">
    <source>
        <dbReference type="EMBL" id="KII66645.1"/>
    </source>
</evidence>
<keyword evidence="2" id="KW-1185">Reference proteome</keyword>